<evidence type="ECO:0000256" key="1">
    <source>
        <dbReference type="ARBA" id="ARBA00022574"/>
    </source>
</evidence>
<feature type="domain" description="Nephrocystin 3-like N-terminal" evidence="4">
    <location>
        <begin position="304"/>
        <end position="459"/>
    </location>
</feature>
<dbReference type="InterPro" id="IPR056884">
    <property type="entry name" value="NPHP3-like_N"/>
</dbReference>
<dbReference type="InterPro" id="IPR001680">
    <property type="entry name" value="WD40_rpt"/>
</dbReference>
<dbReference type="InterPro" id="IPR015943">
    <property type="entry name" value="WD40/YVTN_repeat-like_dom_sf"/>
</dbReference>
<dbReference type="PANTHER" id="PTHR10039:SF16">
    <property type="entry name" value="GPI INOSITOL-DEACYLASE"/>
    <property type="match status" value="1"/>
</dbReference>
<feature type="repeat" description="WD" evidence="3">
    <location>
        <begin position="890"/>
        <end position="931"/>
    </location>
</feature>
<sequence length="941" mass="105001">MAPGIDPVVDIVAIHGLQGHRDKTWTSDNGVCWLRDLLPSDFPNARILSYGYDADVHSRECVSTQTIGRHAQGLIDALSRKREDSPRALVISHNQSLESKSRLRDVLVSTCAVLFFGTPHFGVEGTTFAEINPRSSLHMKTTDSILKDLQFHSTELENIQNDWLVASERIKSIFFSEDYPVSDERNEGVFNVPHPLAVIPGDRNATTIILHANHRNLVRFSSRENDNYQTVHFYLKGCVSNGPERIRKNWVREDNCRNAAQGGPTLEIPNNFDKTTILQLPSVAFAPSSVHKACLPGTRRAVLETISHWAENDTPNKPIFWLCDIAGAGKSTVAMSAMESWQKQGVLGGRFFFSMSSNDASTTEKLCSTIARDLVQYIPELAPHVSRAVTQNPSIMRGSLDEQFQTLVTGPLQHRQGRVILVIDAVDECTSASQRKQLLETLSTAVQGCKNLRIFMTSRPDPVIETVLGSLSIKSKLEDRLHSVRHRDNIDDVAIYVGQTLDGVLSKDKIQRLVEKANGLFIWASTACRMLTDEATLNSPDSLYDRLISLDQRGAIDKVYDLIFERIDEESHPVLCQMLALLLVAFEPLTFDDMEHLVKHTRVPGTVKGLLKNLGSVLSTEPGTNLIHFRHLTLVEYLQRCSNFPAGGSHKRISLDVINAHGQAASWCLQHLKSRTDGLKFNICQLESSFYLNKQIPDLDIRISKFIPRRLQYASSHWLFHVLGMDDKKPCPLEDDVGYILRSPQVLYWMEVLSFTRSVPRAIDGLRALSDNMALGEEIRWRINDTLRCLIAFLVPIQDSAPHIYISALPFMPKKSILRIEGLGKNSETLRVTQGLEEAYPGFPDSLRGHSDSVWAVAFSPDGSRIVSGSSDQTIRLWDAKTGEPVGEPLRGHSNSVLAVAFSPDGSRIVSGSHDDTIRLWDAKTGEPVGEPLRGHSNSVW</sequence>
<dbReference type="AlphaFoldDB" id="G4TCL1"/>
<comment type="caution">
    <text evidence="5">The sequence shown here is derived from an EMBL/GenBank/DDBJ whole genome shotgun (WGS) entry which is preliminary data.</text>
</comment>
<keyword evidence="2" id="KW-0677">Repeat</keyword>
<dbReference type="STRING" id="1109443.G4TCL1"/>
<reference evidence="5 6" key="1">
    <citation type="journal article" date="2011" name="PLoS Pathog.">
        <title>Endophytic Life Strategies Decoded by Genome and Transcriptome Analyses of the Mutualistic Root Symbiont Piriformospora indica.</title>
        <authorList>
            <person name="Zuccaro A."/>
            <person name="Lahrmann U."/>
            <person name="Guldener U."/>
            <person name="Langen G."/>
            <person name="Pfiffi S."/>
            <person name="Biedenkopf D."/>
            <person name="Wong P."/>
            <person name="Samans B."/>
            <person name="Grimm C."/>
            <person name="Basiewicz M."/>
            <person name="Murat C."/>
            <person name="Martin F."/>
            <person name="Kogel K.H."/>
        </authorList>
    </citation>
    <scope>NUCLEOTIDE SEQUENCE [LARGE SCALE GENOMIC DNA]</scope>
    <source>
        <strain evidence="5 6">DSM 11827</strain>
    </source>
</reference>
<dbReference type="Pfam" id="PF24883">
    <property type="entry name" value="NPHP3_N"/>
    <property type="match status" value="1"/>
</dbReference>
<dbReference type="InterPro" id="IPR027417">
    <property type="entry name" value="P-loop_NTPase"/>
</dbReference>
<keyword evidence="1 3" id="KW-0853">WD repeat</keyword>
<gene>
    <name evidence="5" type="ORF">PIIN_02913</name>
</gene>
<evidence type="ECO:0000313" key="6">
    <source>
        <dbReference type="Proteomes" id="UP000007148"/>
    </source>
</evidence>
<dbReference type="PROSITE" id="PS00678">
    <property type="entry name" value="WD_REPEATS_1"/>
    <property type="match status" value="2"/>
</dbReference>
<dbReference type="Proteomes" id="UP000007148">
    <property type="component" value="Unassembled WGS sequence"/>
</dbReference>
<dbReference type="Gene3D" id="3.40.50.300">
    <property type="entry name" value="P-loop containing nucleotide triphosphate hydrolases"/>
    <property type="match status" value="1"/>
</dbReference>
<dbReference type="EMBL" id="CAFZ01000045">
    <property type="protein sequence ID" value="CCA69054.2"/>
    <property type="molecule type" value="Genomic_DNA"/>
</dbReference>
<dbReference type="PROSITE" id="PS50082">
    <property type="entry name" value="WD_REPEATS_2"/>
    <property type="match status" value="2"/>
</dbReference>
<protein>
    <recommendedName>
        <fullName evidence="4">Nephrocystin 3-like N-terminal domain-containing protein</fullName>
    </recommendedName>
</protein>
<dbReference type="InParanoid" id="G4TCL1"/>
<evidence type="ECO:0000259" key="4">
    <source>
        <dbReference type="Pfam" id="PF24883"/>
    </source>
</evidence>
<dbReference type="PROSITE" id="PS50294">
    <property type="entry name" value="WD_REPEATS_REGION"/>
    <property type="match status" value="2"/>
</dbReference>
<feature type="non-terminal residue" evidence="5">
    <location>
        <position position="941"/>
    </location>
</feature>
<dbReference type="Gene3D" id="2.130.10.10">
    <property type="entry name" value="YVTN repeat-like/Quinoprotein amine dehydrogenase"/>
    <property type="match status" value="1"/>
</dbReference>
<dbReference type="OrthoDB" id="2932404at2759"/>
<dbReference type="SMART" id="SM00320">
    <property type="entry name" value="WD40"/>
    <property type="match status" value="2"/>
</dbReference>
<keyword evidence="6" id="KW-1185">Reference proteome</keyword>
<evidence type="ECO:0000256" key="3">
    <source>
        <dbReference type="PROSITE-ProRule" id="PRU00221"/>
    </source>
</evidence>
<organism evidence="5 6">
    <name type="scientific">Serendipita indica (strain DSM 11827)</name>
    <name type="common">Root endophyte fungus</name>
    <name type="synonym">Piriformospora indica</name>
    <dbReference type="NCBI Taxonomy" id="1109443"/>
    <lineage>
        <taxon>Eukaryota</taxon>
        <taxon>Fungi</taxon>
        <taxon>Dikarya</taxon>
        <taxon>Basidiomycota</taxon>
        <taxon>Agaricomycotina</taxon>
        <taxon>Agaricomycetes</taxon>
        <taxon>Sebacinales</taxon>
        <taxon>Serendipitaceae</taxon>
        <taxon>Serendipita</taxon>
    </lineage>
</organism>
<evidence type="ECO:0000313" key="5">
    <source>
        <dbReference type="EMBL" id="CCA69054.2"/>
    </source>
</evidence>
<dbReference type="PANTHER" id="PTHR10039">
    <property type="entry name" value="AMELOGENIN"/>
    <property type="match status" value="1"/>
</dbReference>
<evidence type="ECO:0000256" key="2">
    <source>
        <dbReference type="ARBA" id="ARBA00022737"/>
    </source>
</evidence>
<name>G4TCL1_SERID</name>
<dbReference type="Pfam" id="PF00400">
    <property type="entry name" value="WD40"/>
    <property type="match status" value="2"/>
</dbReference>
<dbReference type="SUPFAM" id="SSF52540">
    <property type="entry name" value="P-loop containing nucleoside triphosphate hydrolases"/>
    <property type="match status" value="1"/>
</dbReference>
<feature type="repeat" description="WD" evidence="3">
    <location>
        <begin position="847"/>
        <end position="888"/>
    </location>
</feature>
<dbReference type="SUPFAM" id="SSF50978">
    <property type="entry name" value="WD40 repeat-like"/>
    <property type="match status" value="1"/>
</dbReference>
<proteinExistence type="predicted"/>
<dbReference type="InterPro" id="IPR019775">
    <property type="entry name" value="WD40_repeat_CS"/>
</dbReference>
<dbReference type="InterPro" id="IPR036322">
    <property type="entry name" value="WD40_repeat_dom_sf"/>
</dbReference>
<dbReference type="eggNOG" id="KOG0271">
    <property type="taxonomic scope" value="Eukaryota"/>
</dbReference>
<dbReference type="HOGENOM" id="CLU_000288_6_5_1"/>
<accession>G4TCL1</accession>